<name>A0ABV9GS00_9BACL</name>
<sequence>MSLTTVRPFEIIKNQYLYKLKSYSRAYTSLIIIQMLAVLFSLGGSGGYGHGRNNLEINANIYSPDIIIMFTMIWGFMVAILITTKAYRYDDFTFVTNRRASHLSNIGFLCTASLLGGVTAELSGYLFKLIVFAFVNHDVVKLETPINSLISSGVGIIGTFLYLFIACAVGYLFGMLVQIRKIFAFLLPAIFIGTIFLAGNVDQFGQFLYTFMKFFVKEPSLTLFFLKAILTAAILFFATAAISNRLEVKK</sequence>
<protein>
    <recommendedName>
        <fullName evidence="4">ABC-2 type transport system permease protein</fullName>
    </recommendedName>
</protein>
<feature type="transmembrane region" description="Helical" evidence="1">
    <location>
        <begin position="182"/>
        <end position="201"/>
    </location>
</feature>
<keyword evidence="1" id="KW-0812">Transmembrane</keyword>
<dbReference type="EMBL" id="JBHSFW010000015">
    <property type="protein sequence ID" value="MFC4620040.1"/>
    <property type="molecule type" value="Genomic_DNA"/>
</dbReference>
<dbReference type="Proteomes" id="UP001596022">
    <property type="component" value="Unassembled WGS sequence"/>
</dbReference>
<proteinExistence type="predicted"/>
<feature type="transmembrane region" description="Helical" evidence="1">
    <location>
        <begin position="66"/>
        <end position="87"/>
    </location>
</feature>
<dbReference type="RefSeq" id="WP_376847134.1">
    <property type="nucleotide sequence ID" value="NZ_JBHSFW010000015.1"/>
</dbReference>
<keyword evidence="1" id="KW-0472">Membrane</keyword>
<feature type="transmembrane region" description="Helical" evidence="1">
    <location>
        <begin position="26"/>
        <end position="46"/>
    </location>
</feature>
<organism evidence="2 3">
    <name type="scientific">Camelliibacillus cellulosilyticus</name>
    <dbReference type="NCBI Taxonomy" id="2174486"/>
    <lineage>
        <taxon>Bacteria</taxon>
        <taxon>Bacillati</taxon>
        <taxon>Bacillota</taxon>
        <taxon>Bacilli</taxon>
        <taxon>Bacillales</taxon>
        <taxon>Sporolactobacillaceae</taxon>
        <taxon>Camelliibacillus</taxon>
    </lineage>
</organism>
<evidence type="ECO:0000313" key="2">
    <source>
        <dbReference type="EMBL" id="MFC4620040.1"/>
    </source>
</evidence>
<feature type="transmembrane region" description="Helical" evidence="1">
    <location>
        <begin position="108"/>
        <end position="134"/>
    </location>
</feature>
<comment type="caution">
    <text evidence="2">The sequence shown here is derived from an EMBL/GenBank/DDBJ whole genome shotgun (WGS) entry which is preliminary data.</text>
</comment>
<feature type="transmembrane region" description="Helical" evidence="1">
    <location>
        <begin position="221"/>
        <end position="242"/>
    </location>
</feature>
<accession>A0ABV9GS00</accession>
<evidence type="ECO:0000313" key="3">
    <source>
        <dbReference type="Proteomes" id="UP001596022"/>
    </source>
</evidence>
<keyword evidence="1" id="KW-1133">Transmembrane helix</keyword>
<gene>
    <name evidence="2" type="ORF">ACFO4N_15110</name>
</gene>
<reference evidence="3" key="1">
    <citation type="journal article" date="2019" name="Int. J. Syst. Evol. Microbiol.">
        <title>The Global Catalogue of Microorganisms (GCM) 10K type strain sequencing project: providing services to taxonomists for standard genome sequencing and annotation.</title>
        <authorList>
            <consortium name="The Broad Institute Genomics Platform"/>
            <consortium name="The Broad Institute Genome Sequencing Center for Infectious Disease"/>
            <person name="Wu L."/>
            <person name="Ma J."/>
        </authorList>
    </citation>
    <scope>NUCLEOTIDE SEQUENCE [LARGE SCALE GENOMIC DNA]</scope>
    <source>
        <strain evidence="3">CGMCC 1.16306</strain>
    </source>
</reference>
<keyword evidence="3" id="KW-1185">Reference proteome</keyword>
<feature type="transmembrane region" description="Helical" evidence="1">
    <location>
        <begin position="154"/>
        <end position="175"/>
    </location>
</feature>
<evidence type="ECO:0008006" key="4">
    <source>
        <dbReference type="Google" id="ProtNLM"/>
    </source>
</evidence>
<evidence type="ECO:0000256" key="1">
    <source>
        <dbReference type="SAM" id="Phobius"/>
    </source>
</evidence>